<proteinExistence type="predicted"/>
<protein>
    <submittedName>
        <fullName evidence="1">Uncharacterized protein</fullName>
    </submittedName>
</protein>
<evidence type="ECO:0000313" key="2">
    <source>
        <dbReference type="Proteomes" id="UP001558474"/>
    </source>
</evidence>
<organism evidence="1 2">
    <name type="scientific">Mycolicibacterium porcinum</name>
    <dbReference type="NCBI Taxonomy" id="39693"/>
    <lineage>
        <taxon>Bacteria</taxon>
        <taxon>Bacillati</taxon>
        <taxon>Actinomycetota</taxon>
        <taxon>Actinomycetes</taxon>
        <taxon>Mycobacteriales</taxon>
        <taxon>Mycobacteriaceae</taxon>
        <taxon>Mycolicibacterium</taxon>
    </lineage>
</organism>
<dbReference type="RefSeq" id="WP_368573782.1">
    <property type="nucleotide sequence ID" value="NZ_JBDLOU010000058.1"/>
</dbReference>
<keyword evidence="2" id="KW-1185">Reference proteome</keyword>
<name>A0ABV3VI54_9MYCO</name>
<dbReference type="InterPro" id="IPR055637">
    <property type="entry name" value="DUF7213"/>
</dbReference>
<dbReference type="Proteomes" id="UP001558474">
    <property type="component" value="Unassembled WGS sequence"/>
</dbReference>
<dbReference type="Pfam" id="PF23850">
    <property type="entry name" value="DUF7213"/>
    <property type="match status" value="1"/>
</dbReference>
<reference evidence="1 2" key="1">
    <citation type="submission" date="2024-04" db="EMBL/GenBank/DDBJ databases">
        <title>Genomic Markers of Mycobacteria.</title>
        <authorList>
            <person name="Soliman M.S."/>
            <person name="Elkholy A."/>
            <person name="Soliman N.S."/>
            <person name="Abbas A."/>
            <person name="Khayrat S."/>
            <person name="Shawky S."/>
        </authorList>
    </citation>
    <scope>NUCLEOTIDE SEQUENCE [LARGE SCALE GENOMIC DNA]</scope>
    <source>
        <strain evidence="1 2">Egy-CU-AM5</strain>
    </source>
</reference>
<evidence type="ECO:0000313" key="1">
    <source>
        <dbReference type="EMBL" id="MEX3741083.1"/>
    </source>
</evidence>
<gene>
    <name evidence="1" type="ORF">ABFW12_22915</name>
</gene>
<accession>A0ABV3VI54</accession>
<dbReference type="EMBL" id="JBDLOU010000058">
    <property type="protein sequence ID" value="MEX3741083.1"/>
    <property type="molecule type" value="Genomic_DNA"/>
</dbReference>
<comment type="caution">
    <text evidence="1">The sequence shown here is derived from an EMBL/GenBank/DDBJ whole genome shotgun (WGS) entry which is preliminary data.</text>
</comment>
<sequence length="83" mass="8803">MSELDEDLAARRRDAYAKLDEAIEELSAVFCEVDGEIPVDAVLIVGAQSVDDDGDRGSQPLYITSGLMSHGLAVLAHQGVAES</sequence>